<sequence length="145" mass="16651">MPKLDPKIEERVNEFLERGHIAPAQAEMLKAYYKLKKRPEAAREVGIKIGTFNGILSELTRRGVLVKPKKGCYQLTEDETQIKDISLKIIFPPDPPVVISDEDRTWMLKNYSTFGTRTEIARHLKRSKMDVIRMAIALGIDRGNR</sequence>
<comment type="caution">
    <text evidence="1">The sequence shown here is derived from an EMBL/GenBank/DDBJ whole genome shotgun (WGS) entry which is preliminary data.</text>
</comment>
<accession>A0A433YFC9</accession>
<reference evidence="1 2" key="1">
    <citation type="submission" date="2018-12" db="EMBL/GenBank/DDBJ databases">
        <authorList>
            <person name="Sun L."/>
            <person name="Chen Z."/>
        </authorList>
    </citation>
    <scope>NUCLEOTIDE SEQUENCE [LARGE SCALE GENOMIC DNA]</scope>
    <source>
        <strain evidence="1 2">DSM 15890</strain>
    </source>
</reference>
<evidence type="ECO:0000313" key="2">
    <source>
        <dbReference type="Proteomes" id="UP000279446"/>
    </source>
</evidence>
<keyword evidence="2" id="KW-1185">Reference proteome</keyword>
<name>A0A433YFC9_9BACL</name>
<proteinExistence type="predicted"/>
<dbReference type="Proteomes" id="UP000279446">
    <property type="component" value="Unassembled WGS sequence"/>
</dbReference>
<dbReference type="AlphaFoldDB" id="A0A433YFC9"/>
<dbReference type="RefSeq" id="WP_127190147.1">
    <property type="nucleotide sequence ID" value="NZ_RZNY01000001.1"/>
</dbReference>
<evidence type="ECO:0000313" key="1">
    <source>
        <dbReference type="EMBL" id="RUT48553.1"/>
    </source>
</evidence>
<protein>
    <submittedName>
        <fullName evidence="1">Uncharacterized protein</fullName>
    </submittedName>
</protein>
<dbReference type="OrthoDB" id="2630876at2"/>
<organism evidence="1 2">
    <name type="scientific">Paenibacillus anaericanus</name>
    <dbReference type="NCBI Taxonomy" id="170367"/>
    <lineage>
        <taxon>Bacteria</taxon>
        <taxon>Bacillati</taxon>
        <taxon>Bacillota</taxon>
        <taxon>Bacilli</taxon>
        <taxon>Bacillales</taxon>
        <taxon>Paenibacillaceae</taxon>
        <taxon>Paenibacillus</taxon>
    </lineage>
</organism>
<dbReference type="EMBL" id="RZNY01000001">
    <property type="protein sequence ID" value="RUT48553.1"/>
    <property type="molecule type" value="Genomic_DNA"/>
</dbReference>
<gene>
    <name evidence="1" type="ORF">EJP82_01010</name>
</gene>